<dbReference type="Gene3D" id="2.20.70.10">
    <property type="match status" value="1"/>
</dbReference>
<dbReference type="GO" id="GO:0016020">
    <property type="term" value="C:membrane"/>
    <property type="evidence" value="ECO:0007669"/>
    <property type="project" value="TreeGrafter"/>
</dbReference>
<dbReference type="Gene3D" id="3.60.15.10">
    <property type="entry name" value="Ribonuclease Z/Hydroxyacylglutathione hydrolase-like"/>
    <property type="match status" value="1"/>
</dbReference>
<dbReference type="SMART" id="SM00456">
    <property type="entry name" value="WW"/>
    <property type="match status" value="1"/>
</dbReference>
<dbReference type="PANTHER" id="PTHR46689:SF2">
    <property type="entry name" value="WW DOMAIN PROTEIN (AFU_ORTHOLOGUE AFUA_6G06520)"/>
    <property type="match status" value="1"/>
</dbReference>
<dbReference type="InterPro" id="IPR018946">
    <property type="entry name" value="PhoD-like_MPP"/>
</dbReference>
<feature type="compositionally biased region" description="Low complexity" evidence="1">
    <location>
        <begin position="512"/>
        <end position="523"/>
    </location>
</feature>
<feature type="compositionally biased region" description="Pro residues" evidence="1">
    <location>
        <begin position="273"/>
        <end position="283"/>
    </location>
</feature>
<feature type="compositionally biased region" description="Low complexity" evidence="1">
    <location>
        <begin position="50"/>
        <end position="60"/>
    </location>
</feature>
<gene>
    <name evidence="3" type="ORF">LTR82_017604</name>
</gene>
<reference evidence="3" key="1">
    <citation type="submission" date="2021-12" db="EMBL/GenBank/DDBJ databases">
        <title>Black yeast isolated from Biological Soil Crust.</title>
        <authorList>
            <person name="Kurbessoian T."/>
        </authorList>
    </citation>
    <scope>NUCLEOTIDE SEQUENCE</scope>
    <source>
        <strain evidence="3">CCFEE 5208</strain>
    </source>
</reference>
<evidence type="ECO:0000256" key="1">
    <source>
        <dbReference type="SAM" id="MobiDB-lite"/>
    </source>
</evidence>
<evidence type="ECO:0000313" key="3">
    <source>
        <dbReference type="EMBL" id="KAK0303262.1"/>
    </source>
</evidence>
<feature type="compositionally biased region" description="Low complexity" evidence="1">
    <location>
        <begin position="326"/>
        <end position="345"/>
    </location>
</feature>
<dbReference type="CDD" id="cd07389">
    <property type="entry name" value="MPP_PhoD"/>
    <property type="match status" value="1"/>
</dbReference>
<organism evidence="3 4">
    <name type="scientific">Friedmanniomyces endolithicus</name>
    <dbReference type="NCBI Taxonomy" id="329885"/>
    <lineage>
        <taxon>Eukaryota</taxon>
        <taxon>Fungi</taxon>
        <taxon>Dikarya</taxon>
        <taxon>Ascomycota</taxon>
        <taxon>Pezizomycotina</taxon>
        <taxon>Dothideomycetes</taxon>
        <taxon>Dothideomycetidae</taxon>
        <taxon>Mycosphaerellales</taxon>
        <taxon>Teratosphaeriaceae</taxon>
        <taxon>Friedmanniomyces</taxon>
    </lineage>
</organism>
<comment type="caution">
    <text evidence="3">The sequence shown here is derived from an EMBL/GenBank/DDBJ whole genome shotgun (WGS) entry which is preliminary data.</text>
</comment>
<dbReference type="FunFam" id="2.20.70.10:FF:000028">
    <property type="entry name" value="WW domain-containing protein"/>
    <property type="match status" value="1"/>
</dbReference>
<dbReference type="PANTHER" id="PTHR46689">
    <property type="entry name" value="MEMBRANE PROTEIN, PUTATIVE-RELATED"/>
    <property type="match status" value="1"/>
</dbReference>
<dbReference type="Pfam" id="PF00397">
    <property type="entry name" value="WW"/>
    <property type="match status" value="1"/>
</dbReference>
<dbReference type="PROSITE" id="PS50020">
    <property type="entry name" value="WW_DOMAIN_2"/>
    <property type="match status" value="1"/>
</dbReference>
<feature type="domain" description="WW" evidence="2">
    <location>
        <begin position="527"/>
        <end position="561"/>
    </location>
</feature>
<dbReference type="SUPFAM" id="SSF51045">
    <property type="entry name" value="WW domain"/>
    <property type="match status" value="1"/>
</dbReference>
<feature type="region of interest" description="Disordered" evidence="1">
    <location>
        <begin position="309"/>
        <end position="533"/>
    </location>
</feature>
<feature type="compositionally biased region" description="Polar residues" evidence="1">
    <location>
        <begin position="371"/>
        <end position="393"/>
    </location>
</feature>
<feature type="region of interest" description="Disordered" evidence="1">
    <location>
        <begin position="250"/>
        <end position="289"/>
    </location>
</feature>
<dbReference type="PROSITE" id="PS01159">
    <property type="entry name" value="WW_DOMAIN_1"/>
    <property type="match status" value="1"/>
</dbReference>
<name>A0AAN6J039_9PEZI</name>
<dbReference type="CDD" id="cd00201">
    <property type="entry name" value="WW"/>
    <property type="match status" value="1"/>
</dbReference>
<feature type="region of interest" description="Disordered" evidence="1">
    <location>
        <begin position="1"/>
        <end position="226"/>
    </location>
</feature>
<proteinExistence type="predicted"/>
<feature type="region of interest" description="Disordered" evidence="1">
    <location>
        <begin position="1279"/>
        <end position="1312"/>
    </location>
</feature>
<dbReference type="Pfam" id="PF19050">
    <property type="entry name" value="PhoD_2"/>
    <property type="match status" value="1"/>
</dbReference>
<sequence>MADHDELFFKPPSSPTVFETPKPLRINKQPSPSTASTDQPKAQWANYIVPAPSSAAFGAPTSPPPTGPLPLPDERQRRGTPSERRVPSRTATPLEAAEEDTTSGPSRARRQSMASDTSSGAGSANRRRAKFEAGDPNRPTAGGYGASPPPPGSRIAERRGTAAKSIFPPDSPDGPEPPHKSNEDEDTGTLFSIPVLGRTKTGAPSQPSTEAEPEPQDYQHYYPPPLGGTTAMPAAIAVVGIPVHDRLHIPNPAGVNRLSSTASTSTTRASRGSPPPPETPIDPSPMGLSGIEARYAASGIPGTDTLNEMQARSAAAAARRAEYASPQPRRGTPPTVRTQQQVQPGASGRWSPTERSESVPHGQPVRFQGTEEVSSRGSNVPPQARNRNGSQPTYPEPPQPSSSAAGGLNQRMNSLSAHDEPPPAYSPPVPGTVHSPYPNEKGQRPFEVRAASVAEVAQPKPTPAIQEPDMRRHPAFATNVQQGTSPSPQPGAQQNGAPNGMAPINVAQANQSGAVPGPSGAGPASPPPLPEGWIAHLDNNSGQYYYIHLPTQSTQWEFPKGPNPLNLEQQPMSPVSTYNNTIASPVSSIFKQPMASPAFGPIPQSATYDRNSMMSMNSLASPTGTIFTGPPPSAGVDMYKIQPANGVYFGPYLRYTNMDLERGLWLGSIMLITDAAQPPTIHIHQSLDLSPNPRQLKAHPIHSHQRWIFYRYDVDLRMDDEQAAKWTYAVTSHLGCTRYEFLVAGRSETSWRFVAHSGNDFALNVNSNERTKLGGVGLMWKDVLLKHQECGGFHTQVGLGGQIYADRLWRDIPALRQWTQMSGKETRKTAAWTPKMDEDAVHAFFHYYTSHFDQPAIREAFAQIPHVCCLDDHDLFDGYGSYPDYMQQSNVIKNLGRIGIENYLLFQHHTTQEILRNVSNDIDLFTITGTGWHFVKHLGPSVVLVGPDTRSERTTQQVMAGPTYQGLFPKVAVLPPSVQHCLWLFPTPIIYPRLEGVEQAAKVAATGKRVATGSFNMLGKVAGGVAGIVGAKDMVNSGFAGVKKAVGKSGLMQNVLSPFGEVEVLDELKDMWTHESKDLERTYIIRTLQGIAHNKSMRMTFISGSVNACGAGLVHDPSHPSDHKTMYQLITSPIVNAPAPNYVIKFLHNNRTLYIPPNGHRSGNSSAGMTATDTKEDMMEIFAADVNGQPRELRRLMGRRNYLACVAYDPEVVQGAFGAATPGKGAGRLSLAADFMVQGDGGGYGGVPMKYGPVIVPSLEYGRNEMAENKQMKYHLTLDPSHSQSATRDHPQPAESLPKPKRTNVHPKGSSGDENASIYFIGTATTILEWEGIRLLTDPNFLHAGDHVHLGPGVTAKRLTNPAIDLHALPRIDAVLLSHYHADHFDQEVEASLRRDLPIVTTPHAKQCLVDAKGDDKFTSVFDLDFFQNMLLDIKPSSASGERKVPAVKVTGMPGKHVPDGVLSMANDLLKAVPPTNGWMVELGYKPTSSASDEEFKSGYRIYISGDTLFVNELEEIPKRYAGQNIDLMLIHLGGTTIPSPSVPLLMVTMDADQGIKLMQLIQPDVTIPIHYDDYDAFLSPLEDFKKAVSSAGWDDKVVYLDRADMYKFAVKQ</sequence>
<protein>
    <recommendedName>
        <fullName evidence="2">WW domain-containing protein</fullName>
    </recommendedName>
</protein>
<feature type="compositionally biased region" description="Basic and acidic residues" evidence="1">
    <location>
        <begin position="72"/>
        <end position="86"/>
    </location>
</feature>
<dbReference type="InterPro" id="IPR043904">
    <property type="entry name" value="PhoD_2-like"/>
</dbReference>
<dbReference type="InterPro" id="IPR038607">
    <property type="entry name" value="PhoD-like_sf"/>
</dbReference>
<accession>A0AAN6J039</accession>
<dbReference type="EMBL" id="JASUXU010000153">
    <property type="protein sequence ID" value="KAK0303262.1"/>
    <property type="molecule type" value="Genomic_DNA"/>
</dbReference>
<feature type="compositionally biased region" description="Low complexity" evidence="1">
    <location>
        <begin position="259"/>
        <end position="272"/>
    </location>
</feature>
<dbReference type="Gene3D" id="3.60.21.70">
    <property type="entry name" value="PhoD-like phosphatase"/>
    <property type="match status" value="1"/>
</dbReference>
<feature type="compositionally biased region" description="Polar residues" evidence="1">
    <location>
        <begin position="28"/>
        <end position="40"/>
    </location>
</feature>
<feature type="compositionally biased region" description="Polar residues" evidence="1">
    <location>
        <begin position="112"/>
        <end position="122"/>
    </location>
</feature>
<dbReference type="InterPro" id="IPR001279">
    <property type="entry name" value="Metallo-B-lactamas"/>
</dbReference>
<dbReference type="InterPro" id="IPR036020">
    <property type="entry name" value="WW_dom_sf"/>
</dbReference>
<dbReference type="InterPro" id="IPR036866">
    <property type="entry name" value="RibonucZ/Hydroxyglut_hydro"/>
</dbReference>
<dbReference type="Pfam" id="PF12706">
    <property type="entry name" value="Lactamase_B_2"/>
    <property type="match status" value="1"/>
</dbReference>
<evidence type="ECO:0000313" key="4">
    <source>
        <dbReference type="Proteomes" id="UP001168146"/>
    </source>
</evidence>
<dbReference type="InterPro" id="IPR001202">
    <property type="entry name" value="WW_dom"/>
</dbReference>
<feature type="compositionally biased region" description="Pro residues" evidence="1">
    <location>
        <begin position="61"/>
        <end position="71"/>
    </location>
</feature>
<dbReference type="SUPFAM" id="SSF56281">
    <property type="entry name" value="Metallo-hydrolase/oxidoreductase"/>
    <property type="match status" value="1"/>
</dbReference>
<evidence type="ECO:0000259" key="2">
    <source>
        <dbReference type="PROSITE" id="PS50020"/>
    </source>
</evidence>
<dbReference type="Proteomes" id="UP001168146">
    <property type="component" value="Unassembled WGS sequence"/>
</dbReference>
<feature type="compositionally biased region" description="Polar residues" evidence="1">
    <location>
        <begin position="478"/>
        <end position="497"/>
    </location>
</feature>